<reference evidence="3" key="1">
    <citation type="journal article" date="2019" name="Int. J. Syst. Evol. Microbiol.">
        <title>The Global Catalogue of Microorganisms (GCM) 10K type strain sequencing project: providing services to taxonomists for standard genome sequencing and annotation.</title>
        <authorList>
            <consortium name="The Broad Institute Genomics Platform"/>
            <consortium name="The Broad Institute Genome Sequencing Center for Infectious Disease"/>
            <person name="Wu L."/>
            <person name="Ma J."/>
        </authorList>
    </citation>
    <scope>NUCLEOTIDE SEQUENCE [LARGE SCALE GENOMIC DNA]</scope>
    <source>
        <strain evidence="3">DT28</strain>
    </source>
</reference>
<sequence length="898" mass="101699">MMIFKRWFAPKWQHKDAAVRQQAIAELSVTNEHKQILHELAFNDGHEAVRRAALDKLNEFSLWWQASKQDNAERLKQYAEQQLIQMVLDNRISGHLKHQFVEQCHRSSVLEKLALSEPDADLRFFVLQRLNKSELIALNLQQNLLSLEQKRSLLQQVDEPKLLEKLSRQLTEPLASELKLQLQHEAQAREKPILLRKQVNLVLAKLNSVREKGSLEQMQQKWAQFEREWQECSSDLALLPDAVELTDKFQKIKHQTEQSWKPMLAQQAEQQAALAAHQAQQTLQAELSAELQQIRLQVQSLLQQGELTQAMELSPSLQAFSARLSSLGLSSAASAELNSQLQQLSKQLQQLPHQAEQLALLTRLIAEWSATAVPADVEQYLQHRASYQLWQKQWKQAAYSLGALLPDHLQRAQQQLLSQWQQPMQDFAANLEREQKQLKAKLAEFRRLHSAGRFNVLFGLLKGIEQSYQQWPTPMQALLEKDLQQARAVIAELTELQSYIATPRKQELVAQMQQLAAEPATDVTQRAALVKQSRANWLSLGKADAGLEEGLNQAFNLACEQAFAPCREYFAKLDEERTANAALKQQLLAQLKGLLELPAGKELDTQLAKLQQQWRSVGPVDAAVHKTLSADYKEISAELKQRLSHWQQANADAKKALILQAKAALELGSGQAVSLVKALQQQWKTQGFAGKADQSLWQEFRAECDKIFAALTAEREVRAQQALQELELADQQIAELEALWQTEQTTAQLQQLLTQLSAVNAPAKSETASKKHQLRQAIVLRLEQLQNQQANAGLEQLLSALEQQQAELLPALYREQLTKTRESVFSRAQLTWAIAVVQGKTPACSESERAQVQLMLLSEKHNQAQELSAQALLLRWLSLGMPTAEELGLVQQLRLALV</sequence>
<evidence type="ECO:0000313" key="3">
    <source>
        <dbReference type="Proteomes" id="UP001595962"/>
    </source>
</evidence>
<evidence type="ECO:0000313" key="2">
    <source>
        <dbReference type="EMBL" id="MFC4654450.1"/>
    </source>
</evidence>
<keyword evidence="1" id="KW-0175">Coiled coil</keyword>
<dbReference type="Pfam" id="PF03993">
    <property type="entry name" value="DUF349"/>
    <property type="match status" value="1"/>
</dbReference>
<dbReference type="EMBL" id="JBHSGB010000005">
    <property type="protein sequence ID" value="MFC4654450.1"/>
    <property type="molecule type" value="Genomic_DNA"/>
</dbReference>
<comment type="caution">
    <text evidence="2">The sequence shown here is derived from an EMBL/GenBank/DDBJ whole genome shotgun (WGS) entry which is preliminary data.</text>
</comment>
<keyword evidence="3" id="KW-1185">Reference proteome</keyword>
<organism evidence="2 3">
    <name type="scientific">Rheinheimera marina</name>
    <dbReference type="NCBI Taxonomy" id="1774958"/>
    <lineage>
        <taxon>Bacteria</taxon>
        <taxon>Pseudomonadati</taxon>
        <taxon>Pseudomonadota</taxon>
        <taxon>Gammaproteobacteria</taxon>
        <taxon>Chromatiales</taxon>
        <taxon>Chromatiaceae</taxon>
        <taxon>Rheinheimera</taxon>
    </lineage>
</organism>
<dbReference type="InterPro" id="IPR007139">
    <property type="entry name" value="DUF349"/>
</dbReference>
<proteinExistence type="predicted"/>
<dbReference type="RefSeq" id="WP_377332357.1">
    <property type="nucleotide sequence ID" value="NZ_JBHSGB010000005.1"/>
</dbReference>
<name>A0ABV9JIB4_9GAMM</name>
<evidence type="ECO:0000256" key="1">
    <source>
        <dbReference type="SAM" id="Coils"/>
    </source>
</evidence>
<accession>A0ABV9JIB4</accession>
<gene>
    <name evidence="2" type="ORF">ACFO3I_05370</name>
</gene>
<feature type="coiled-coil region" evidence="1">
    <location>
        <begin position="130"/>
        <end position="157"/>
    </location>
</feature>
<protein>
    <submittedName>
        <fullName evidence="2">DUF349 domain-containing protein</fullName>
    </submittedName>
</protein>
<dbReference type="Proteomes" id="UP001595962">
    <property type="component" value="Unassembled WGS sequence"/>
</dbReference>